<protein>
    <submittedName>
        <fullName evidence="1">Uncharacterized protein</fullName>
    </submittedName>
</protein>
<keyword evidence="2" id="KW-1185">Reference proteome</keyword>
<reference evidence="1" key="1">
    <citation type="journal article" date="2022" name="Int. J. Mol. Sci.">
        <title>Draft Genome of Tanacetum Coccineum: Genomic Comparison of Closely Related Tanacetum-Family Plants.</title>
        <authorList>
            <person name="Yamashiro T."/>
            <person name="Shiraishi A."/>
            <person name="Nakayama K."/>
            <person name="Satake H."/>
        </authorList>
    </citation>
    <scope>NUCLEOTIDE SEQUENCE</scope>
</reference>
<evidence type="ECO:0000313" key="2">
    <source>
        <dbReference type="Proteomes" id="UP001151760"/>
    </source>
</evidence>
<dbReference type="Proteomes" id="UP001151760">
    <property type="component" value="Unassembled WGS sequence"/>
</dbReference>
<name>A0ABQ4YM28_9ASTR</name>
<proteinExistence type="predicted"/>
<dbReference type="EMBL" id="BQNB010010490">
    <property type="protein sequence ID" value="GJS77992.1"/>
    <property type="molecule type" value="Genomic_DNA"/>
</dbReference>
<accession>A0ABQ4YM28</accession>
<comment type="caution">
    <text evidence="1">The sequence shown here is derived from an EMBL/GenBank/DDBJ whole genome shotgun (WGS) entry which is preliminary data.</text>
</comment>
<sequence length="232" mass="26450">MVSWELLEKEGYTLNNAKSRAKYKLISGSIGLILSGNHEGIIAYSSLDGMQWHGVWKMQGTVWQGKSIGGISGRSPSRAIEKKTPMEMWLGHPSDYGMLRIFSLCRYPPRYKSRLDGESPKIVTSRNVVFNESFMYKDTLKDSGAGDKSVEELHVEVELQRLNNNTQWKIRKMIRKMARMRMQGIKKNRPSATGYHRLSVGRDGFSDGEQEMGVSRSFQWAKASELQMGYSR</sequence>
<reference evidence="1" key="2">
    <citation type="submission" date="2022-01" db="EMBL/GenBank/DDBJ databases">
        <authorList>
            <person name="Yamashiro T."/>
            <person name="Shiraishi A."/>
            <person name="Satake H."/>
            <person name="Nakayama K."/>
        </authorList>
    </citation>
    <scope>NUCLEOTIDE SEQUENCE</scope>
</reference>
<gene>
    <name evidence="1" type="ORF">Tco_0727873</name>
</gene>
<organism evidence="1 2">
    <name type="scientific">Tanacetum coccineum</name>
    <dbReference type="NCBI Taxonomy" id="301880"/>
    <lineage>
        <taxon>Eukaryota</taxon>
        <taxon>Viridiplantae</taxon>
        <taxon>Streptophyta</taxon>
        <taxon>Embryophyta</taxon>
        <taxon>Tracheophyta</taxon>
        <taxon>Spermatophyta</taxon>
        <taxon>Magnoliopsida</taxon>
        <taxon>eudicotyledons</taxon>
        <taxon>Gunneridae</taxon>
        <taxon>Pentapetalae</taxon>
        <taxon>asterids</taxon>
        <taxon>campanulids</taxon>
        <taxon>Asterales</taxon>
        <taxon>Asteraceae</taxon>
        <taxon>Asteroideae</taxon>
        <taxon>Anthemideae</taxon>
        <taxon>Anthemidinae</taxon>
        <taxon>Tanacetum</taxon>
    </lineage>
</organism>
<evidence type="ECO:0000313" key="1">
    <source>
        <dbReference type="EMBL" id="GJS77992.1"/>
    </source>
</evidence>